<dbReference type="SUPFAM" id="SSF110111">
    <property type="entry name" value="Ctag/Cox11"/>
    <property type="match status" value="1"/>
</dbReference>
<dbReference type="Pfam" id="PF04442">
    <property type="entry name" value="CtaG_Cox11"/>
    <property type="match status" value="1"/>
</dbReference>
<evidence type="ECO:0000256" key="3">
    <source>
        <dbReference type="ARBA" id="ARBA00022692"/>
    </source>
</evidence>
<feature type="region of interest" description="Disordered" evidence="8">
    <location>
        <begin position="1"/>
        <end position="29"/>
    </location>
</feature>
<accession>A0AAW0J8S8</accession>
<feature type="region of interest" description="Disordered" evidence="8">
    <location>
        <begin position="89"/>
        <end position="121"/>
    </location>
</feature>
<evidence type="ECO:0000256" key="5">
    <source>
        <dbReference type="ARBA" id="ARBA00023136"/>
    </source>
</evidence>
<comment type="function">
    <text evidence="1">Exerts its effect at some terminal stage of cytochrome c oxidase synthesis, probably by being involved in the insertion of the copper B into subunit I.</text>
</comment>
<dbReference type="HAMAP" id="MF_00155">
    <property type="entry name" value="CtaG"/>
    <property type="match status" value="1"/>
</dbReference>
<feature type="transmembrane region" description="Helical" evidence="9">
    <location>
        <begin position="129"/>
        <end position="148"/>
    </location>
</feature>
<dbReference type="NCBIfam" id="NF003465">
    <property type="entry name" value="PRK05089.1"/>
    <property type="match status" value="1"/>
</dbReference>
<keyword evidence="11" id="KW-1185">Reference proteome</keyword>
<dbReference type="EMBL" id="JBBHLL010000054">
    <property type="protein sequence ID" value="KAK7823190.1"/>
    <property type="molecule type" value="Genomic_DNA"/>
</dbReference>
<comment type="subcellular location">
    <subcellularLocation>
        <location evidence="2">Mitochondrion inner membrane</location>
        <topology evidence="2">Single-pass membrane protein</topology>
        <orientation evidence="2">Intermembrane side</orientation>
    </subcellularLocation>
</comment>
<dbReference type="PANTHER" id="PTHR21320">
    <property type="entry name" value="CYTOCHROME C OXIDASE ASSEMBLY PROTEIN COX11-RELATED"/>
    <property type="match status" value="1"/>
</dbReference>
<gene>
    <name evidence="10" type="ORF">U0070_027397</name>
</gene>
<dbReference type="PANTHER" id="PTHR21320:SF3">
    <property type="entry name" value="CYTOCHROME C OXIDASE ASSEMBLY PROTEIN COX11, MITOCHONDRIAL-RELATED"/>
    <property type="match status" value="1"/>
</dbReference>
<evidence type="ECO:0000256" key="4">
    <source>
        <dbReference type="ARBA" id="ARBA00022989"/>
    </source>
</evidence>
<evidence type="ECO:0000256" key="8">
    <source>
        <dbReference type="SAM" id="MobiDB-lite"/>
    </source>
</evidence>
<evidence type="ECO:0000256" key="6">
    <source>
        <dbReference type="ARBA" id="ARBA00063165"/>
    </source>
</evidence>
<dbReference type="Gene3D" id="2.60.370.10">
    <property type="entry name" value="Ctag/Cox11"/>
    <property type="match status" value="1"/>
</dbReference>
<dbReference type="InterPro" id="IPR023471">
    <property type="entry name" value="CtaG/Cox11_dom_sf"/>
</dbReference>
<comment type="caution">
    <text evidence="10">The sequence shown here is derived from an EMBL/GenBank/DDBJ whole genome shotgun (WGS) entry which is preliminary data.</text>
</comment>
<evidence type="ECO:0000256" key="9">
    <source>
        <dbReference type="SAM" id="Phobius"/>
    </source>
</evidence>
<dbReference type="GO" id="GO:0005507">
    <property type="term" value="F:copper ion binding"/>
    <property type="evidence" value="ECO:0007669"/>
    <property type="project" value="InterPro"/>
</dbReference>
<keyword evidence="3 9" id="KW-0812">Transmembrane</keyword>
<dbReference type="AlphaFoldDB" id="A0AAW0J8S8"/>
<keyword evidence="4 9" id="KW-1133">Transmembrane helix</keyword>
<feature type="non-terminal residue" evidence="10">
    <location>
        <position position="1"/>
    </location>
</feature>
<sequence length="304" mass="33795">RLLPEESGRQGSGGGSTRLPRDSRGHARSRLAALTGGRAFRGVMGGLWCPAWRSVALCGRCWTVAKSEPVLRPGWKGLGGAGRDLRRLGTWQRPSGVRGPAAQPPRRPRSSNPFQRAQEDEWRRRNKTVLTYVAAAAVGMLGASYAAVPLYRLYCQTTGLGGSAVAGHSSDQIENMVPVKDRIIKVTFNADVHASLQWNFRPQQTEIYVVPGETALAFYKAKNPTDKPVIGISTYNVVPFEAGQYFNKIQCFCFEEQRLNPQEEVDMPVFFYIDPEFAEDPRMVNVDLITLSYTFFEAKEGHKL</sequence>
<evidence type="ECO:0000256" key="7">
    <source>
        <dbReference type="ARBA" id="ARBA00068998"/>
    </source>
</evidence>
<organism evidence="10 11">
    <name type="scientific">Myodes glareolus</name>
    <name type="common">Bank vole</name>
    <name type="synonym">Clethrionomys glareolus</name>
    <dbReference type="NCBI Taxonomy" id="447135"/>
    <lineage>
        <taxon>Eukaryota</taxon>
        <taxon>Metazoa</taxon>
        <taxon>Chordata</taxon>
        <taxon>Craniata</taxon>
        <taxon>Vertebrata</taxon>
        <taxon>Euteleostomi</taxon>
        <taxon>Mammalia</taxon>
        <taxon>Eutheria</taxon>
        <taxon>Euarchontoglires</taxon>
        <taxon>Glires</taxon>
        <taxon>Rodentia</taxon>
        <taxon>Myomorpha</taxon>
        <taxon>Muroidea</taxon>
        <taxon>Cricetidae</taxon>
        <taxon>Arvicolinae</taxon>
        <taxon>Myodes</taxon>
    </lineage>
</organism>
<protein>
    <recommendedName>
        <fullName evidence="7">Cytochrome c oxidase assembly protein COX11, mitochondrial</fullName>
    </recommendedName>
</protein>
<dbReference type="GO" id="GO:0005743">
    <property type="term" value="C:mitochondrial inner membrane"/>
    <property type="evidence" value="ECO:0007669"/>
    <property type="project" value="UniProtKB-SubCell"/>
</dbReference>
<dbReference type="Proteomes" id="UP001488838">
    <property type="component" value="Unassembled WGS sequence"/>
</dbReference>
<keyword evidence="5 9" id="KW-0472">Membrane</keyword>
<dbReference type="FunFam" id="2.60.370.10:FF:000001">
    <property type="entry name" value="COX11 cytochrome c oxidase assembly homolog"/>
    <property type="match status" value="1"/>
</dbReference>
<feature type="non-terminal residue" evidence="10">
    <location>
        <position position="304"/>
    </location>
</feature>
<proteinExistence type="inferred from homology"/>
<comment type="subunit">
    <text evidence="6">Interacts with CNNM4/ACDP4. Interacts with RANBP2.</text>
</comment>
<name>A0AAW0J8S8_MYOGA</name>
<evidence type="ECO:0000256" key="1">
    <source>
        <dbReference type="ARBA" id="ARBA00004007"/>
    </source>
</evidence>
<evidence type="ECO:0000313" key="11">
    <source>
        <dbReference type="Proteomes" id="UP001488838"/>
    </source>
</evidence>
<evidence type="ECO:0000313" key="10">
    <source>
        <dbReference type="EMBL" id="KAK7823190.1"/>
    </source>
</evidence>
<reference evidence="10 11" key="1">
    <citation type="journal article" date="2023" name="bioRxiv">
        <title>Conserved and derived expression patterns and positive selection on dental genes reveal complex evolutionary context of ever-growing rodent molars.</title>
        <authorList>
            <person name="Calamari Z.T."/>
            <person name="Song A."/>
            <person name="Cohen E."/>
            <person name="Akter M."/>
            <person name="Roy R.D."/>
            <person name="Hallikas O."/>
            <person name="Christensen M.M."/>
            <person name="Li P."/>
            <person name="Marangoni P."/>
            <person name="Jernvall J."/>
            <person name="Klein O.D."/>
        </authorList>
    </citation>
    <scope>NUCLEOTIDE SEQUENCE [LARGE SCALE GENOMIC DNA]</scope>
    <source>
        <strain evidence="10">V071</strain>
    </source>
</reference>
<dbReference type="InterPro" id="IPR007533">
    <property type="entry name" value="Cyt_c_oxidase_assmbl_CtaG"/>
</dbReference>
<evidence type="ECO:0000256" key="2">
    <source>
        <dbReference type="ARBA" id="ARBA00004243"/>
    </source>
</evidence>